<feature type="domain" description="Hydantoinase B/oxoprolinase" evidence="2">
    <location>
        <begin position="4"/>
        <end position="514"/>
    </location>
</feature>
<dbReference type="AlphaFoldDB" id="A0AAW5R4D0"/>
<evidence type="ECO:0000259" key="2">
    <source>
        <dbReference type="Pfam" id="PF02538"/>
    </source>
</evidence>
<organism evidence="3 4">
    <name type="scientific">Microbaculum marinisediminis</name>
    <dbReference type="NCBI Taxonomy" id="2931392"/>
    <lineage>
        <taxon>Bacteria</taxon>
        <taxon>Pseudomonadati</taxon>
        <taxon>Pseudomonadota</taxon>
        <taxon>Alphaproteobacteria</taxon>
        <taxon>Hyphomicrobiales</taxon>
        <taxon>Tepidamorphaceae</taxon>
        <taxon>Microbaculum</taxon>
    </lineage>
</organism>
<dbReference type="PANTHER" id="PTHR11365">
    <property type="entry name" value="5-OXOPROLINASE RELATED"/>
    <property type="match status" value="1"/>
</dbReference>
<gene>
    <name evidence="3" type="ORF">MUB46_20455</name>
</gene>
<sequence>MAIDQITLDILWSRLIATTNDQAAALMRSSFTSIVRDAADLAAGVFDRRGRMIAQAVTGTPGHINSMATGMVHMLAKFPIDTLKPGDVLITNDPWLTASQLNDITVATPVFKNGRCIAVLANCCHALDIGGRGLSADSRSVFEEGLYIPVMKLLDQGRKVEPLWELIEQNVRTPREVLGDIHCQIVGNEHGATQLLSFLDEFNLDDIEELADEIVNRSEAAMRERIHALPDGNYQYELVVDGFDTPLVLKAKLIVEGSNLTVDYAGSPGPVPLGVNVTLNYTAAYTNYGVKCAIAGDIPNNAGSFLPLTTVAPEGSLLNAKYPAAVGGRHLIGHFLPSVVMGALADALPDCVMAPGFDALWDTHISGSDRNGRHFSYTWFSAGGTGAMSGKDGMSATAYPSGIAGVQVEVMESLAPLVIHERSLRGDSGGPGEFRGGLGQEMQIEVLTDEDYLISGLYERTRHPAPGLHGGSPGQTGTLGNSKGLDLKPKISALLPSDTVTTLKLPGGGGFGEPWRRDALAVLEDVIEGYVSPAQARDVYGVEIDECDWTVNTDATSKIRGALRAAALSR</sequence>
<dbReference type="InterPro" id="IPR045079">
    <property type="entry name" value="Oxoprolinase-like"/>
</dbReference>
<evidence type="ECO:0000313" key="3">
    <source>
        <dbReference type="EMBL" id="MCT8974245.1"/>
    </source>
</evidence>
<dbReference type="Proteomes" id="UP001320898">
    <property type="component" value="Unassembled WGS sequence"/>
</dbReference>
<protein>
    <submittedName>
        <fullName evidence="3">Hydantoinase B/oxoprolinase family protein</fullName>
    </submittedName>
</protein>
<evidence type="ECO:0000256" key="1">
    <source>
        <dbReference type="SAM" id="MobiDB-lite"/>
    </source>
</evidence>
<evidence type="ECO:0000313" key="4">
    <source>
        <dbReference type="Proteomes" id="UP001320898"/>
    </source>
</evidence>
<keyword evidence="4" id="KW-1185">Reference proteome</keyword>
<feature type="region of interest" description="Disordered" evidence="1">
    <location>
        <begin position="463"/>
        <end position="483"/>
    </location>
</feature>
<reference evidence="3 4" key="1">
    <citation type="submission" date="2022-04" db="EMBL/GenBank/DDBJ databases">
        <authorList>
            <person name="Ye Y.-Q."/>
            <person name="Du Z.-J."/>
        </authorList>
    </citation>
    <scope>NUCLEOTIDE SEQUENCE [LARGE SCALE GENOMIC DNA]</scope>
    <source>
        <strain evidence="3 4">A6E488</strain>
    </source>
</reference>
<proteinExistence type="predicted"/>
<dbReference type="InterPro" id="IPR003692">
    <property type="entry name" value="Hydantoinase_B"/>
</dbReference>
<name>A0AAW5R4D0_9HYPH</name>
<accession>A0AAW5R4D0</accession>
<dbReference type="GO" id="GO:0005829">
    <property type="term" value="C:cytosol"/>
    <property type="evidence" value="ECO:0007669"/>
    <property type="project" value="TreeGrafter"/>
</dbReference>
<dbReference type="EMBL" id="JALIDZ010000011">
    <property type="protein sequence ID" value="MCT8974245.1"/>
    <property type="molecule type" value="Genomic_DNA"/>
</dbReference>
<dbReference type="RefSeq" id="WP_261617831.1">
    <property type="nucleotide sequence ID" value="NZ_JALIDZ010000011.1"/>
</dbReference>
<dbReference type="GO" id="GO:0006749">
    <property type="term" value="P:glutathione metabolic process"/>
    <property type="evidence" value="ECO:0007669"/>
    <property type="project" value="TreeGrafter"/>
</dbReference>
<dbReference type="Pfam" id="PF02538">
    <property type="entry name" value="Hydantoinase_B"/>
    <property type="match status" value="1"/>
</dbReference>
<dbReference type="GO" id="GO:0017168">
    <property type="term" value="F:5-oxoprolinase (ATP-hydrolyzing) activity"/>
    <property type="evidence" value="ECO:0007669"/>
    <property type="project" value="TreeGrafter"/>
</dbReference>
<dbReference type="PANTHER" id="PTHR11365:SF23">
    <property type="entry name" value="HYPOTHETICAL 5-OXOPROLINASE (EUROFUNG)-RELATED"/>
    <property type="match status" value="1"/>
</dbReference>
<comment type="caution">
    <text evidence="3">The sequence shown here is derived from an EMBL/GenBank/DDBJ whole genome shotgun (WGS) entry which is preliminary data.</text>
</comment>